<organism evidence="3 4">
    <name type="scientific">Erythrobacter fulvus</name>
    <dbReference type="NCBI Taxonomy" id="2987523"/>
    <lineage>
        <taxon>Bacteria</taxon>
        <taxon>Pseudomonadati</taxon>
        <taxon>Pseudomonadota</taxon>
        <taxon>Alphaproteobacteria</taxon>
        <taxon>Sphingomonadales</taxon>
        <taxon>Erythrobacteraceae</taxon>
        <taxon>Erythrobacter/Porphyrobacter group</taxon>
        <taxon>Erythrobacter</taxon>
    </lineage>
</organism>
<keyword evidence="3" id="KW-0436">Ligase</keyword>
<dbReference type="SUPFAM" id="SSF53300">
    <property type="entry name" value="vWA-like"/>
    <property type="match status" value="1"/>
</dbReference>
<dbReference type="Proteomes" id="UP001216558">
    <property type="component" value="Unassembled WGS sequence"/>
</dbReference>
<dbReference type="EMBL" id="JAQQXQ010000004">
    <property type="protein sequence ID" value="MDC8754262.1"/>
    <property type="molecule type" value="Genomic_DNA"/>
</dbReference>
<comment type="caution">
    <text evidence="3">The sequence shown here is derived from an EMBL/GenBank/DDBJ whole genome shotgun (WGS) entry which is preliminary data.</text>
</comment>
<dbReference type="Gene3D" id="3.40.50.410">
    <property type="entry name" value="von Willebrand factor, type A domain"/>
    <property type="match status" value="1"/>
</dbReference>
<evidence type="ECO:0000313" key="3">
    <source>
        <dbReference type="EMBL" id="MDC8754262.1"/>
    </source>
</evidence>
<dbReference type="PANTHER" id="PTHR43473:SF2">
    <property type="entry name" value="MAGNESIUM-CHELATASE SUBUNIT CHLD, CHLOROPLASTIC"/>
    <property type="match status" value="1"/>
</dbReference>
<evidence type="ECO:0000256" key="1">
    <source>
        <dbReference type="SAM" id="MobiDB-lite"/>
    </source>
</evidence>
<name>A0ABT5JNB9_9SPHN</name>
<protein>
    <submittedName>
        <fullName evidence="3">Magnesium chelatase subunit D</fullName>
        <ecNumber evidence="3">6.6.1.1</ecNumber>
    </submittedName>
</protein>
<feature type="domain" description="VWFA" evidence="2">
    <location>
        <begin position="380"/>
        <end position="559"/>
    </location>
</feature>
<dbReference type="RefSeq" id="WP_273677119.1">
    <property type="nucleotide sequence ID" value="NZ_JAQQXQ010000004.1"/>
</dbReference>
<proteinExistence type="predicted"/>
<dbReference type="PROSITE" id="PS50234">
    <property type="entry name" value="VWFA"/>
    <property type="match status" value="1"/>
</dbReference>
<dbReference type="InterPro" id="IPR036465">
    <property type="entry name" value="vWFA_dom_sf"/>
</dbReference>
<dbReference type="PANTHER" id="PTHR43473">
    <property type="entry name" value="MAGNESIUM-CHELATASE SUBUNIT CHLD, CHLOROPLASTIC"/>
    <property type="match status" value="1"/>
</dbReference>
<feature type="region of interest" description="Disordered" evidence="1">
    <location>
        <begin position="294"/>
        <end position="327"/>
    </location>
</feature>
<dbReference type="InterPro" id="IPR002035">
    <property type="entry name" value="VWF_A"/>
</dbReference>
<sequence>MTEAPAADPLDDAVRAARLLILAPKLFGGLVLRGSSPAREALVAALGQAIALRRMPGHVDDERLLGGIDLAGSLAAGKPVRQSGLIEEAQGGALIAGMAERMDSGIAGRLAQALDDGAAALVLLDDAVEPDEAPPASLMERLAFACDLSASRRWQGVELAPAAGSLGRVAPLGDDALKALAATAAMLGVESLRALIFAGEAARGLAALEGRDHVIEADLSGAVRLVLAPRATRLPPQEAEEPAPEDQEEPPPPPDSEQDKSEDSEQQQPEPDLSEILVEAAKAAIPADLLAQLAQGKAPRRSSSSGTGQKRKAATRGKPLGARPGMPRGGAKLALIDSLRAAVPWQQVRRREANADADAPILMRKEDLRIRRFEERAARVTIFAVDASGSAAAARLAEAKGAVELMLAQAYVTRSEVALVAFRGETAELLLPPTRSLTRARRSLAELPGGGGTPLAMGLNTAREVAEAVIARGRSAALVILTDGRANIAADGSPGRAQAKEDAEAAAKAIYARGIDSLVVDISARPGPEGAALANAMGGRFLALPRADARMLQAAINAAQPAIAA</sequence>
<dbReference type="InterPro" id="IPR027417">
    <property type="entry name" value="P-loop_NTPase"/>
</dbReference>
<dbReference type="SUPFAM" id="SSF52540">
    <property type="entry name" value="P-loop containing nucleoside triphosphate hydrolases"/>
    <property type="match status" value="1"/>
</dbReference>
<dbReference type="Gene3D" id="3.40.50.300">
    <property type="entry name" value="P-loop containing nucleotide triphosphate hydrolases"/>
    <property type="match status" value="1"/>
</dbReference>
<dbReference type="Pfam" id="PF13519">
    <property type="entry name" value="VWA_2"/>
    <property type="match status" value="1"/>
</dbReference>
<evidence type="ECO:0000259" key="2">
    <source>
        <dbReference type="PROSITE" id="PS50234"/>
    </source>
</evidence>
<dbReference type="Pfam" id="PF17863">
    <property type="entry name" value="AAA_lid_2"/>
    <property type="match status" value="1"/>
</dbReference>
<gene>
    <name evidence="3" type="ORF">OIK40_06350</name>
</gene>
<dbReference type="GO" id="GO:0016851">
    <property type="term" value="F:magnesium chelatase activity"/>
    <property type="evidence" value="ECO:0007669"/>
    <property type="project" value="UniProtKB-EC"/>
</dbReference>
<dbReference type="Gene3D" id="1.10.8.80">
    <property type="entry name" value="Magnesium chelatase subunit I, C-Terminal domain"/>
    <property type="match status" value="1"/>
</dbReference>
<accession>A0ABT5JNB9</accession>
<reference evidence="3 4" key="1">
    <citation type="submission" date="2022-10" db="EMBL/GenBank/DDBJ databases">
        <title>Erythrobacter sp. sf7 Genome sequencing.</title>
        <authorList>
            <person name="Park S."/>
        </authorList>
    </citation>
    <scope>NUCLEOTIDE SEQUENCE [LARGE SCALE GENOMIC DNA]</scope>
    <source>
        <strain evidence="4">sf7</strain>
    </source>
</reference>
<evidence type="ECO:0000313" key="4">
    <source>
        <dbReference type="Proteomes" id="UP001216558"/>
    </source>
</evidence>
<dbReference type="SMART" id="SM00327">
    <property type="entry name" value="VWA"/>
    <property type="match status" value="1"/>
</dbReference>
<dbReference type="NCBIfam" id="NF009943">
    <property type="entry name" value="PRK13406.1"/>
    <property type="match status" value="1"/>
</dbReference>
<dbReference type="EC" id="6.6.1.1" evidence="3"/>
<feature type="compositionally biased region" description="Acidic residues" evidence="1">
    <location>
        <begin position="238"/>
        <end position="249"/>
    </location>
</feature>
<dbReference type="InterPro" id="IPR041628">
    <property type="entry name" value="ChlI/MoxR_AAA_lid"/>
</dbReference>
<feature type="region of interest" description="Disordered" evidence="1">
    <location>
        <begin position="232"/>
        <end position="270"/>
    </location>
</feature>
<keyword evidence="4" id="KW-1185">Reference proteome</keyword>